<feature type="transmembrane region" description="Helical" evidence="1">
    <location>
        <begin position="189"/>
        <end position="212"/>
    </location>
</feature>
<feature type="transmembrane region" description="Helical" evidence="1">
    <location>
        <begin position="98"/>
        <end position="119"/>
    </location>
</feature>
<dbReference type="AlphaFoldDB" id="A0A9J6C6X4"/>
<protein>
    <submittedName>
        <fullName evidence="2">Uncharacterized protein</fullName>
    </submittedName>
</protein>
<proteinExistence type="predicted"/>
<reference evidence="2" key="1">
    <citation type="submission" date="2021-03" db="EMBL/GenBank/DDBJ databases">
        <title>Chromosome level genome of the anhydrobiotic midge Polypedilum vanderplanki.</title>
        <authorList>
            <person name="Yoshida Y."/>
            <person name="Kikawada T."/>
            <person name="Gusev O."/>
        </authorList>
    </citation>
    <scope>NUCLEOTIDE SEQUENCE</scope>
    <source>
        <strain evidence="2">NIAS01</strain>
        <tissue evidence="2">Whole body or cell culture</tissue>
    </source>
</reference>
<keyword evidence="3" id="KW-1185">Reference proteome</keyword>
<evidence type="ECO:0000313" key="3">
    <source>
        <dbReference type="Proteomes" id="UP001107558"/>
    </source>
</evidence>
<dbReference type="EMBL" id="JADBJN010000002">
    <property type="protein sequence ID" value="KAG5677711.1"/>
    <property type="molecule type" value="Genomic_DNA"/>
</dbReference>
<comment type="caution">
    <text evidence="2">The sequence shown here is derived from an EMBL/GenBank/DDBJ whole genome shotgun (WGS) entry which is preliminary data.</text>
</comment>
<keyword evidence="1" id="KW-0812">Transmembrane</keyword>
<keyword evidence="1" id="KW-1133">Transmembrane helix</keyword>
<organism evidence="2 3">
    <name type="scientific">Polypedilum vanderplanki</name>
    <name type="common">Sleeping chironomid midge</name>
    <dbReference type="NCBI Taxonomy" id="319348"/>
    <lineage>
        <taxon>Eukaryota</taxon>
        <taxon>Metazoa</taxon>
        <taxon>Ecdysozoa</taxon>
        <taxon>Arthropoda</taxon>
        <taxon>Hexapoda</taxon>
        <taxon>Insecta</taxon>
        <taxon>Pterygota</taxon>
        <taxon>Neoptera</taxon>
        <taxon>Endopterygota</taxon>
        <taxon>Diptera</taxon>
        <taxon>Nematocera</taxon>
        <taxon>Chironomoidea</taxon>
        <taxon>Chironomidae</taxon>
        <taxon>Chironominae</taxon>
        <taxon>Polypedilum</taxon>
        <taxon>Polypedilum</taxon>
    </lineage>
</organism>
<keyword evidence="1" id="KW-0472">Membrane</keyword>
<name>A0A9J6C6X4_POLVA</name>
<dbReference type="Proteomes" id="UP001107558">
    <property type="component" value="Chromosome 2"/>
</dbReference>
<feature type="transmembrane region" description="Helical" evidence="1">
    <location>
        <begin position="131"/>
        <end position="156"/>
    </location>
</feature>
<evidence type="ECO:0000313" key="2">
    <source>
        <dbReference type="EMBL" id="KAG5677711.1"/>
    </source>
</evidence>
<dbReference type="OrthoDB" id="10264154at2759"/>
<sequence>MEITVPFASYKYMRLFAVFAGIIGIIQSLLWIGMSITAILGYYCSIDFIGTEANYGTILILTLYQLYIKGDCTPSGFPQIDFTAIESLDLLTPSTFNIWMYVILSLSFVWLLSSFTLVINVKKSNLRYANVFLYIWCLITFVIAMIDLVLFILFVIDYETILSHSYSESLNFAVSTSSILLSAQNVSGIMFSVALRGYILWLINLILSLYLFTQTFKIYDYNKLEASGANVSGGQVNQGFKSEEIQQHSVFRNEPIKAYDIQQANHPWYNYLTTDIPRARPPTLIRSTSANGLEENFQRRMTSAAVLENTNKTTTGNEVVLRNKNNNLSVPNRSSNINNIGYVQTPAPTFEAKPQLRGGILRNSRYQ</sequence>
<feature type="transmembrane region" description="Helical" evidence="1">
    <location>
        <begin position="12"/>
        <end position="32"/>
    </location>
</feature>
<gene>
    <name evidence="2" type="ORF">PVAND_007443</name>
</gene>
<evidence type="ECO:0000256" key="1">
    <source>
        <dbReference type="SAM" id="Phobius"/>
    </source>
</evidence>
<accession>A0A9J6C6X4</accession>